<evidence type="ECO:0008006" key="6">
    <source>
        <dbReference type="Google" id="ProtNLM"/>
    </source>
</evidence>
<proteinExistence type="predicted"/>
<name>A0A1F7FG62_UNCRA</name>
<accession>A0A1F7FG62</accession>
<dbReference type="CDD" id="cd03801">
    <property type="entry name" value="GT4_PimA-like"/>
    <property type="match status" value="1"/>
</dbReference>
<sequence length="650" mass="73311">MITGAAIVVLYHPDAQVLDNIKSYLHWAEALFAIDNSEIQNTAFASSVRTLGPKLQYVWLGKNIGFAAALNQGMDMAHAGGYYWVLTMDQDSRFPKGGIEELAASEVLTDYCTVGICAPLQLTMGIAYDRTRYYERLLTVMTSGNLLNTEAYRKVGRFRDDFFIDMVDHEYCLRLNNHGYSVIRNNHAFLHHSLGMQERTWMGAVTTHHSPVRRYYQTRNRLQLIREWWKQFPAFSIDQLLVLCKEALKILCFEREKAAKLKNMAKGAMAFLRGQTGAISGQGSMTNPVRILLVVFEPRFSGQGRAVCDIVENAGNGFRFDLICQKSNSGLRERLQGRVDSVLAVPISKTLNFSLWKAWRWAKPLRSGCMHLHGFEGLVWGSALSALLRLPLIHTPHTIDMKNQALFRLFRMAWKILAQRVRMTVLVSNTDRQTLISRGICTARNCLTIYLGVRKPDTKGDCLRVVPPIPRIIHVGQLSYQKAPELLVKAANRLREKKFKFQIEFIGNGPLRGALESDVNTMGLENHITFSGHVTNVHEKLTTATVEVITSRWEGLPFSLVDAMRYGVPVIASRVNGVLDLVEDRVSGYLFKSGDLDGLVANLEEVLQNPEKAAKIGRAGRDRIQGLFDMEDMAENHRKLYRSIACSTEA</sequence>
<dbReference type="Pfam" id="PF00535">
    <property type="entry name" value="Glycos_transf_2"/>
    <property type="match status" value="1"/>
</dbReference>
<dbReference type="AlphaFoldDB" id="A0A1F7FG62"/>
<organism evidence="4 5">
    <name type="scientific">Candidatus Raymondbacteria bacterium RIFOXYD12_FULL_49_13</name>
    <dbReference type="NCBI Taxonomy" id="1817890"/>
    <lineage>
        <taxon>Bacteria</taxon>
        <taxon>Raymondiibacteriota</taxon>
    </lineage>
</organism>
<dbReference type="Pfam" id="PF13439">
    <property type="entry name" value="Glyco_transf_4"/>
    <property type="match status" value="1"/>
</dbReference>
<dbReference type="Proteomes" id="UP000179243">
    <property type="component" value="Unassembled WGS sequence"/>
</dbReference>
<feature type="domain" description="Glycosyltransferase subfamily 4-like N-terminal" evidence="3">
    <location>
        <begin position="302"/>
        <end position="453"/>
    </location>
</feature>
<dbReference type="GO" id="GO:0016757">
    <property type="term" value="F:glycosyltransferase activity"/>
    <property type="evidence" value="ECO:0007669"/>
    <property type="project" value="InterPro"/>
</dbReference>
<evidence type="ECO:0000259" key="2">
    <source>
        <dbReference type="Pfam" id="PF00535"/>
    </source>
</evidence>
<dbReference type="PANTHER" id="PTHR45947">
    <property type="entry name" value="SULFOQUINOVOSYL TRANSFERASE SQD2"/>
    <property type="match status" value="1"/>
</dbReference>
<dbReference type="InterPro" id="IPR028098">
    <property type="entry name" value="Glyco_trans_4-like_N"/>
</dbReference>
<dbReference type="InterPro" id="IPR001173">
    <property type="entry name" value="Glyco_trans_2-like"/>
</dbReference>
<evidence type="ECO:0000313" key="4">
    <source>
        <dbReference type="EMBL" id="OGK05699.1"/>
    </source>
</evidence>
<dbReference type="PANTHER" id="PTHR45947:SF3">
    <property type="entry name" value="SULFOQUINOVOSYL TRANSFERASE SQD2"/>
    <property type="match status" value="1"/>
</dbReference>
<evidence type="ECO:0000313" key="5">
    <source>
        <dbReference type="Proteomes" id="UP000179243"/>
    </source>
</evidence>
<dbReference type="EMBL" id="MFYX01000050">
    <property type="protein sequence ID" value="OGK05699.1"/>
    <property type="molecule type" value="Genomic_DNA"/>
</dbReference>
<reference evidence="4 5" key="1">
    <citation type="journal article" date="2016" name="Nat. Commun.">
        <title>Thousands of microbial genomes shed light on interconnected biogeochemical processes in an aquifer system.</title>
        <authorList>
            <person name="Anantharaman K."/>
            <person name="Brown C.T."/>
            <person name="Hug L.A."/>
            <person name="Sharon I."/>
            <person name="Castelle C.J."/>
            <person name="Probst A.J."/>
            <person name="Thomas B.C."/>
            <person name="Singh A."/>
            <person name="Wilkins M.J."/>
            <person name="Karaoz U."/>
            <person name="Brodie E.L."/>
            <person name="Williams K.H."/>
            <person name="Hubbard S.S."/>
            <person name="Banfield J.F."/>
        </authorList>
    </citation>
    <scope>NUCLEOTIDE SEQUENCE [LARGE SCALE GENOMIC DNA]</scope>
</reference>
<dbReference type="Gene3D" id="3.40.50.2000">
    <property type="entry name" value="Glycogen Phosphorylase B"/>
    <property type="match status" value="2"/>
</dbReference>
<gene>
    <name evidence="4" type="ORF">A2519_03875</name>
</gene>
<protein>
    <recommendedName>
        <fullName evidence="6">Glycosyl transferase family 1 domain-containing protein</fullName>
    </recommendedName>
</protein>
<feature type="domain" description="Glycosyl transferase family 1" evidence="1">
    <location>
        <begin position="471"/>
        <end position="622"/>
    </location>
</feature>
<dbReference type="InterPro" id="IPR050194">
    <property type="entry name" value="Glycosyltransferase_grp1"/>
</dbReference>
<dbReference type="Pfam" id="PF00534">
    <property type="entry name" value="Glycos_transf_1"/>
    <property type="match status" value="1"/>
</dbReference>
<dbReference type="SUPFAM" id="SSF53756">
    <property type="entry name" value="UDP-Glycosyltransferase/glycogen phosphorylase"/>
    <property type="match status" value="1"/>
</dbReference>
<evidence type="ECO:0000259" key="1">
    <source>
        <dbReference type="Pfam" id="PF00534"/>
    </source>
</evidence>
<dbReference type="InterPro" id="IPR001296">
    <property type="entry name" value="Glyco_trans_1"/>
</dbReference>
<dbReference type="SUPFAM" id="SSF53448">
    <property type="entry name" value="Nucleotide-diphospho-sugar transferases"/>
    <property type="match status" value="1"/>
</dbReference>
<evidence type="ECO:0000259" key="3">
    <source>
        <dbReference type="Pfam" id="PF13439"/>
    </source>
</evidence>
<dbReference type="Gene3D" id="3.90.550.10">
    <property type="entry name" value="Spore Coat Polysaccharide Biosynthesis Protein SpsA, Chain A"/>
    <property type="match status" value="1"/>
</dbReference>
<dbReference type="CDD" id="cd02526">
    <property type="entry name" value="GT2_RfbF_like"/>
    <property type="match status" value="1"/>
</dbReference>
<comment type="caution">
    <text evidence="4">The sequence shown here is derived from an EMBL/GenBank/DDBJ whole genome shotgun (WGS) entry which is preliminary data.</text>
</comment>
<dbReference type="InterPro" id="IPR029044">
    <property type="entry name" value="Nucleotide-diphossugar_trans"/>
</dbReference>
<feature type="domain" description="Glycosyltransferase 2-like" evidence="2">
    <location>
        <begin position="26"/>
        <end position="104"/>
    </location>
</feature>